<feature type="domain" description="Metallo-beta-lactamase" evidence="5">
    <location>
        <begin position="3"/>
        <end position="160"/>
    </location>
</feature>
<dbReference type="CDD" id="cd07730">
    <property type="entry name" value="metallo-hydrolase-like_MBL-fold"/>
    <property type="match status" value="1"/>
</dbReference>
<reference evidence="6 7" key="1">
    <citation type="submission" date="2019-07" db="EMBL/GenBank/DDBJ databases">
        <title>Venturia inaequalis Genome Resource.</title>
        <authorList>
            <person name="Lichtner F.J."/>
        </authorList>
    </citation>
    <scope>NUCLEOTIDE SEQUENCE [LARGE SCALE GENOMIC DNA]</scope>
    <source>
        <strain evidence="6 7">DMI_063113</strain>
    </source>
</reference>
<evidence type="ECO:0000259" key="5">
    <source>
        <dbReference type="Pfam" id="PF00753"/>
    </source>
</evidence>
<dbReference type="InterPro" id="IPR051013">
    <property type="entry name" value="MBL_superfamily_lactonases"/>
</dbReference>
<dbReference type="EMBL" id="WNWR01000351">
    <property type="protein sequence ID" value="KAE9981936.1"/>
    <property type="molecule type" value="Genomic_DNA"/>
</dbReference>
<protein>
    <recommendedName>
        <fullName evidence="5">Metallo-beta-lactamase domain-containing protein</fullName>
    </recommendedName>
</protein>
<name>A0A8H3V6B1_VENIN</name>
<dbReference type="PANTHER" id="PTHR42978:SF5">
    <property type="entry name" value="METALLO-BETA-LACTAMASE DOMAIN-CONTAINING PROTEIN"/>
    <property type="match status" value="1"/>
</dbReference>
<evidence type="ECO:0000313" key="6">
    <source>
        <dbReference type="EMBL" id="KAE9981936.1"/>
    </source>
</evidence>
<keyword evidence="2" id="KW-0479">Metal-binding</keyword>
<dbReference type="InterPro" id="IPR001279">
    <property type="entry name" value="Metallo-B-lactamas"/>
</dbReference>
<keyword evidence="4" id="KW-0862">Zinc</keyword>
<dbReference type="AlphaFoldDB" id="A0A8H3V6B1"/>
<comment type="caution">
    <text evidence="6">The sequence shown here is derived from an EMBL/GenBank/DDBJ whole genome shotgun (WGS) entry which is preliminary data.</text>
</comment>
<dbReference type="Gene3D" id="3.60.15.10">
    <property type="entry name" value="Ribonuclease Z/Hydroxyacylglutathione hydrolase-like"/>
    <property type="match status" value="1"/>
</dbReference>
<dbReference type="GO" id="GO:0016787">
    <property type="term" value="F:hydrolase activity"/>
    <property type="evidence" value="ECO:0007669"/>
    <property type="project" value="UniProtKB-KW"/>
</dbReference>
<evidence type="ECO:0000256" key="3">
    <source>
        <dbReference type="ARBA" id="ARBA00022801"/>
    </source>
</evidence>
<evidence type="ECO:0000256" key="4">
    <source>
        <dbReference type="ARBA" id="ARBA00022833"/>
    </source>
</evidence>
<gene>
    <name evidence="6" type="ORF">EG327_006050</name>
</gene>
<keyword evidence="7" id="KW-1185">Reference proteome</keyword>
<evidence type="ECO:0000256" key="2">
    <source>
        <dbReference type="ARBA" id="ARBA00022723"/>
    </source>
</evidence>
<sequence>MAFLVTNQATGRTILFDAGARKDYWNYSPLVAGRFSKGINVKGMRIDKGVHEVLEDAKVNIGELESVVWSHWHFDHIGDMSKFPPSVNIVVGPGFKENLLPGYPSNPESALLESDYTGHELREIMFDPHFKIAQFHALDYFGDGSFYLLNVPGHAIGHMCGLARTTSSTFVLLGADACHFAGSLRPSTYVPLPATLDSEAFGLDEVFPSPCPCAMFGDCHPGHSEESKRTTSYYTASEAAGSAYVDPNVANQSIEGVKQFDASPDVLVCLAHDPGLFEVLPLLNTSPKNNINDWQDKGYKEKTRWRFLNELPRDGKPGRKSIIFGFWRNGKNVDVTAAMKK</sequence>
<evidence type="ECO:0000313" key="7">
    <source>
        <dbReference type="Proteomes" id="UP000490939"/>
    </source>
</evidence>
<comment type="similarity">
    <text evidence="1">Belongs to the metallo-beta-lactamase superfamily.</text>
</comment>
<keyword evidence="3" id="KW-0378">Hydrolase</keyword>
<dbReference type="Pfam" id="PF00753">
    <property type="entry name" value="Lactamase_B"/>
    <property type="match status" value="1"/>
</dbReference>
<dbReference type="GO" id="GO:0046872">
    <property type="term" value="F:metal ion binding"/>
    <property type="evidence" value="ECO:0007669"/>
    <property type="project" value="UniProtKB-KW"/>
</dbReference>
<evidence type="ECO:0000256" key="1">
    <source>
        <dbReference type="ARBA" id="ARBA00007749"/>
    </source>
</evidence>
<dbReference type="PANTHER" id="PTHR42978">
    <property type="entry name" value="QUORUM-QUENCHING LACTONASE YTNP-RELATED-RELATED"/>
    <property type="match status" value="1"/>
</dbReference>
<dbReference type="SUPFAM" id="SSF56281">
    <property type="entry name" value="Metallo-hydrolase/oxidoreductase"/>
    <property type="match status" value="1"/>
</dbReference>
<accession>A0A8H3V6B1</accession>
<organism evidence="6 7">
    <name type="scientific">Venturia inaequalis</name>
    <name type="common">Apple scab fungus</name>
    <dbReference type="NCBI Taxonomy" id="5025"/>
    <lineage>
        <taxon>Eukaryota</taxon>
        <taxon>Fungi</taxon>
        <taxon>Dikarya</taxon>
        <taxon>Ascomycota</taxon>
        <taxon>Pezizomycotina</taxon>
        <taxon>Dothideomycetes</taxon>
        <taxon>Pleosporomycetidae</taxon>
        <taxon>Venturiales</taxon>
        <taxon>Venturiaceae</taxon>
        <taxon>Venturia</taxon>
    </lineage>
</organism>
<proteinExistence type="inferred from homology"/>
<dbReference type="Proteomes" id="UP000490939">
    <property type="component" value="Unassembled WGS sequence"/>
</dbReference>
<dbReference type="InterPro" id="IPR036866">
    <property type="entry name" value="RibonucZ/Hydroxyglut_hydro"/>
</dbReference>